<evidence type="ECO:0008006" key="5">
    <source>
        <dbReference type="Google" id="ProtNLM"/>
    </source>
</evidence>
<reference evidence="3 4" key="1">
    <citation type="journal article" date="2011" name="PLoS Genet.">
        <title>Comparative genomic analysis of human fungal pathogens causing paracoccidioidomycosis.</title>
        <authorList>
            <person name="Desjardins C.A."/>
            <person name="Champion M.D."/>
            <person name="Holder J.W."/>
            <person name="Muszewska A."/>
            <person name="Goldberg J."/>
            <person name="Bailao A.M."/>
            <person name="Brigido M.M."/>
            <person name="Ferreira M.E."/>
            <person name="Garcia A.M."/>
            <person name="Grynberg M."/>
            <person name="Gujja S."/>
            <person name="Heiman D.I."/>
            <person name="Henn M.R."/>
            <person name="Kodira C.D."/>
            <person name="Leon-Narvaez H."/>
            <person name="Longo L.V."/>
            <person name="Ma L.J."/>
            <person name="Malavazi I."/>
            <person name="Matsuo A.L."/>
            <person name="Morais F.V."/>
            <person name="Pereira M."/>
            <person name="Rodriguez-Brito S."/>
            <person name="Sakthikumar S."/>
            <person name="Salem-Izacc S.M."/>
            <person name="Sykes S.M."/>
            <person name="Teixeira M.M."/>
            <person name="Vallejo M.C."/>
            <person name="Walter M.E."/>
            <person name="Yandava C."/>
            <person name="Young S."/>
            <person name="Zeng Q."/>
            <person name="Zucker J."/>
            <person name="Felipe M.S."/>
            <person name="Goldman G.H."/>
            <person name="Haas B.J."/>
            <person name="McEwen J.G."/>
            <person name="Nino-Vega G."/>
            <person name="Puccia R."/>
            <person name="San-Blas G."/>
            <person name="Soares C.M."/>
            <person name="Birren B.W."/>
            <person name="Cuomo C.A."/>
        </authorList>
    </citation>
    <scope>NUCLEOTIDE SEQUENCE [LARGE SCALE GENOMIC DNA]</scope>
    <source>
        <strain evidence="4">ATCC MYA-826 / Pb01</strain>
    </source>
</reference>
<dbReference type="EMBL" id="KN293994">
    <property type="protein sequence ID" value="EEH39098.2"/>
    <property type="molecule type" value="Genomic_DNA"/>
</dbReference>
<dbReference type="KEGG" id="pbl:PAAG_01560"/>
<proteinExistence type="predicted"/>
<dbReference type="HOGENOM" id="CLU_084511_0_0_1"/>
<dbReference type="Proteomes" id="UP000002059">
    <property type="component" value="Partially assembled WGS sequence"/>
</dbReference>
<keyword evidence="4" id="KW-1185">Reference proteome</keyword>
<dbReference type="OrthoDB" id="5152093at2759"/>
<accession>C1GSR5</accession>
<protein>
    <recommendedName>
        <fullName evidence="5">GPI anchored protein</fullName>
    </recommendedName>
</protein>
<feature type="compositionally biased region" description="Gly residues" evidence="1">
    <location>
        <begin position="242"/>
        <end position="256"/>
    </location>
</feature>
<name>C1GSR5_PARBA</name>
<dbReference type="AlphaFoldDB" id="C1GSR5"/>
<keyword evidence="2" id="KW-0732">Signal</keyword>
<dbReference type="VEuPathDB" id="FungiDB:PAAG_01560"/>
<gene>
    <name evidence="3" type="ORF">PAAG_01560</name>
</gene>
<dbReference type="OMA" id="ECCRTAG"/>
<evidence type="ECO:0000256" key="2">
    <source>
        <dbReference type="SAM" id="SignalP"/>
    </source>
</evidence>
<sequence length="301" mass="31399">MPSWTNFINLAFLAFSASTSALEAGQLVPDSPSVLLSTRDAIDSMSIPETGDLQSLMRRACPARCSQYCCVSDGTCIPSLSWSCCGGGVVCRPGRKCCHNGCIDANEECCRTAGRHCNAGYECWLINGSPRCCPRGQCGSSGGSGGSGSRKTITYPPIQTRTLGSGSSFGYYTWTVTWTYRVIFYTSITVRRTTTTTTTSVISFYGSDSADASSSFRAYTATATYDPPASATNPPEPTSGSNGSGSGGNDGSGTPGTGNDLVAVPPRSSSSVATQRSGVLNWHTALIACTALIPGFLAVYL</sequence>
<evidence type="ECO:0000256" key="1">
    <source>
        <dbReference type="SAM" id="MobiDB-lite"/>
    </source>
</evidence>
<dbReference type="eggNOG" id="ENOG502SE6F">
    <property type="taxonomic scope" value="Eukaryota"/>
</dbReference>
<evidence type="ECO:0000313" key="4">
    <source>
        <dbReference type="Proteomes" id="UP000002059"/>
    </source>
</evidence>
<dbReference type="GeneID" id="9099848"/>
<evidence type="ECO:0000313" key="3">
    <source>
        <dbReference type="EMBL" id="EEH39098.2"/>
    </source>
</evidence>
<feature type="signal peptide" evidence="2">
    <location>
        <begin position="1"/>
        <end position="21"/>
    </location>
</feature>
<dbReference type="RefSeq" id="XP_002796552.2">
    <property type="nucleotide sequence ID" value="XM_002796506.2"/>
</dbReference>
<feature type="chain" id="PRO_5002908620" description="GPI anchored protein" evidence="2">
    <location>
        <begin position="22"/>
        <end position="301"/>
    </location>
</feature>
<dbReference type="STRING" id="502779.C1GSR5"/>
<organism evidence="3 4">
    <name type="scientific">Paracoccidioides lutzii (strain ATCC MYA-826 / Pb01)</name>
    <name type="common">Paracoccidioides brasiliensis</name>
    <dbReference type="NCBI Taxonomy" id="502779"/>
    <lineage>
        <taxon>Eukaryota</taxon>
        <taxon>Fungi</taxon>
        <taxon>Dikarya</taxon>
        <taxon>Ascomycota</taxon>
        <taxon>Pezizomycotina</taxon>
        <taxon>Eurotiomycetes</taxon>
        <taxon>Eurotiomycetidae</taxon>
        <taxon>Onygenales</taxon>
        <taxon>Ajellomycetaceae</taxon>
        <taxon>Paracoccidioides</taxon>
    </lineage>
</organism>
<feature type="region of interest" description="Disordered" evidence="1">
    <location>
        <begin position="225"/>
        <end position="268"/>
    </location>
</feature>